<feature type="non-terminal residue" evidence="2">
    <location>
        <position position="80"/>
    </location>
</feature>
<gene>
    <name evidence="2" type="ORF">THAOC_17212</name>
</gene>
<keyword evidence="1" id="KW-0472">Membrane</keyword>
<dbReference type="EMBL" id="AGNL01019059">
    <property type="protein sequence ID" value="EJK62185.1"/>
    <property type="molecule type" value="Genomic_DNA"/>
</dbReference>
<keyword evidence="1" id="KW-1133">Transmembrane helix</keyword>
<protein>
    <submittedName>
        <fullName evidence="2">Uncharacterized protein</fullName>
    </submittedName>
</protein>
<evidence type="ECO:0000313" key="2">
    <source>
        <dbReference type="EMBL" id="EJK62185.1"/>
    </source>
</evidence>
<name>K0SAE5_THAOC</name>
<keyword evidence="1" id="KW-0812">Transmembrane</keyword>
<feature type="transmembrane region" description="Helical" evidence="1">
    <location>
        <begin position="6"/>
        <end position="27"/>
    </location>
</feature>
<proteinExistence type="predicted"/>
<organism evidence="2 3">
    <name type="scientific">Thalassiosira oceanica</name>
    <name type="common">Marine diatom</name>
    <dbReference type="NCBI Taxonomy" id="159749"/>
    <lineage>
        <taxon>Eukaryota</taxon>
        <taxon>Sar</taxon>
        <taxon>Stramenopiles</taxon>
        <taxon>Ochrophyta</taxon>
        <taxon>Bacillariophyta</taxon>
        <taxon>Coscinodiscophyceae</taxon>
        <taxon>Thalassiosirophycidae</taxon>
        <taxon>Thalassiosirales</taxon>
        <taxon>Thalassiosiraceae</taxon>
        <taxon>Thalassiosira</taxon>
    </lineage>
</organism>
<evidence type="ECO:0000256" key="1">
    <source>
        <dbReference type="SAM" id="Phobius"/>
    </source>
</evidence>
<evidence type="ECO:0000313" key="3">
    <source>
        <dbReference type="Proteomes" id="UP000266841"/>
    </source>
</evidence>
<keyword evidence="3" id="KW-1185">Reference proteome</keyword>
<comment type="caution">
    <text evidence="2">The sequence shown here is derived from an EMBL/GenBank/DDBJ whole genome shotgun (WGS) entry which is preliminary data.</text>
</comment>
<dbReference type="Proteomes" id="UP000266841">
    <property type="component" value="Unassembled WGS sequence"/>
</dbReference>
<reference evidence="2 3" key="1">
    <citation type="journal article" date="2012" name="Genome Biol.">
        <title>Genome and low-iron response of an oceanic diatom adapted to chronic iron limitation.</title>
        <authorList>
            <person name="Lommer M."/>
            <person name="Specht M."/>
            <person name="Roy A.S."/>
            <person name="Kraemer L."/>
            <person name="Andreson R."/>
            <person name="Gutowska M.A."/>
            <person name="Wolf J."/>
            <person name="Bergner S.V."/>
            <person name="Schilhabel M.B."/>
            <person name="Klostermeier U.C."/>
            <person name="Beiko R.G."/>
            <person name="Rosenstiel P."/>
            <person name="Hippler M."/>
            <person name="Laroche J."/>
        </authorList>
    </citation>
    <scope>NUCLEOTIDE SEQUENCE [LARGE SCALE GENOMIC DNA]</scope>
    <source>
        <strain evidence="2 3">CCMP1005</strain>
    </source>
</reference>
<accession>K0SAE5</accession>
<sequence length="80" mass="9231">MPQLRYRGYVFMLCYVMLSLLSTKGIVARIRLSSYKITMIESHIPAKFGAGSGLARSVRSSLEEAGWLARRFRYDYIDYV</sequence>
<dbReference type="AlphaFoldDB" id="K0SAE5"/>